<organism evidence="2 3">
    <name type="scientific">Trachymyrmex cornetzi</name>
    <dbReference type="NCBI Taxonomy" id="471704"/>
    <lineage>
        <taxon>Eukaryota</taxon>
        <taxon>Metazoa</taxon>
        <taxon>Ecdysozoa</taxon>
        <taxon>Arthropoda</taxon>
        <taxon>Hexapoda</taxon>
        <taxon>Insecta</taxon>
        <taxon>Pterygota</taxon>
        <taxon>Neoptera</taxon>
        <taxon>Endopterygota</taxon>
        <taxon>Hymenoptera</taxon>
        <taxon>Apocrita</taxon>
        <taxon>Aculeata</taxon>
        <taxon>Formicoidea</taxon>
        <taxon>Formicidae</taxon>
        <taxon>Myrmicinae</taxon>
        <taxon>Trachymyrmex</taxon>
    </lineage>
</organism>
<feature type="signal peptide" evidence="1">
    <location>
        <begin position="1"/>
        <end position="19"/>
    </location>
</feature>
<keyword evidence="3" id="KW-1185">Reference proteome</keyword>
<evidence type="ECO:0000313" key="2">
    <source>
        <dbReference type="EMBL" id="KYN16765.1"/>
    </source>
</evidence>
<reference evidence="2 3" key="1">
    <citation type="submission" date="2015-09" db="EMBL/GenBank/DDBJ databases">
        <title>Trachymyrmex cornetzi WGS genome.</title>
        <authorList>
            <person name="Nygaard S."/>
            <person name="Hu H."/>
            <person name="Boomsma J."/>
            <person name="Zhang G."/>
        </authorList>
    </citation>
    <scope>NUCLEOTIDE SEQUENCE [LARGE SCALE GENOMIC DNA]</scope>
    <source>
        <strain evidence="2">Tcor2-1</strain>
        <tissue evidence="2">Whole body</tissue>
    </source>
</reference>
<sequence length="79" mass="8704">MKLFTLILALSCVIAYTVAQNREQLNTNIKFGGSHQFRFGAHPFLLFSADIDGYLQALFGAKSNQALPPSSNVLEKRSS</sequence>
<feature type="chain" id="PRO_5008270546" evidence="1">
    <location>
        <begin position="20"/>
        <end position="79"/>
    </location>
</feature>
<gene>
    <name evidence="2" type="ORF">ALC57_10962</name>
</gene>
<keyword evidence="1" id="KW-0732">Signal</keyword>
<dbReference type="EMBL" id="KQ980304">
    <property type="protein sequence ID" value="KYN16765.1"/>
    <property type="molecule type" value="Genomic_DNA"/>
</dbReference>
<evidence type="ECO:0000256" key="1">
    <source>
        <dbReference type="SAM" id="SignalP"/>
    </source>
</evidence>
<accession>A0A195DV27</accession>
<dbReference type="AlphaFoldDB" id="A0A195DV27"/>
<name>A0A195DV27_9HYME</name>
<dbReference type="Proteomes" id="UP000078492">
    <property type="component" value="Unassembled WGS sequence"/>
</dbReference>
<evidence type="ECO:0000313" key="3">
    <source>
        <dbReference type="Proteomes" id="UP000078492"/>
    </source>
</evidence>
<proteinExistence type="predicted"/>
<protein>
    <submittedName>
        <fullName evidence="2">Uncharacterized protein</fullName>
    </submittedName>
</protein>